<dbReference type="AlphaFoldDB" id="A0A2T7USB7"/>
<evidence type="ECO:0000313" key="9">
    <source>
        <dbReference type="Proteomes" id="UP000244810"/>
    </source>
</evidence>
<gene>
    <name evidence="8" type="ORF">DDE23_11620</name>
</gene>
<feature type="domain" description="Acyl-CoA dehydrogenase/oxidase N-terminal" evidence="7">
    <location>
        <begin position="14"/>
        <end position="87"/>
    </location>
</feature>
<dbReference type="OrthoDB" id="7328575at2"/>
<dbReference type="InterPro" id="IPR037069">
    <property type="entry name" value="AcylCoA_DH/ox_N_sf"/>
</dbReference>
<comment type="similarity">
    <text evidence="2">Belongs to the acyl-CoA dehydrogenase family.</text>
</comment>
<comment type="caution">
    <text evidence="8">The sequence shown here is derived from an EMBL/GenBank/DDBJ whole genome shotgun (WGS) entry which is preliminary data.</text>
</comment>
<dbReference type="GO" id="GO:0050660">
    <property type="term" value="F:flavin adenine dinucleotide binding"/>
    <property type="evidence" value="ECO:0007669"/>
    <property type="project" value="InterPro"/>
</dbReference>
<name>A0A2T7USB7_9RHOB</name>
<accession>A0A2T7USB7</accession>
<protein>
    <submittedName>
        <fullName evidence="8">Acyl-CoA dehydrogenase</fullName>
    </submittedName>
</protein>
<feature type="domain" description="Acyl-CoA dehydrogenase/oxidase C-terminal" evidence="6">
    <location>
        <begin position="223"/>
        <end position="351"/>
    </location>
</feature>
<keyword evidence="4" id="KW-0274">FAD</keyword>
<evidence type="ECO:0000259" key="7">
    <source>
        <dbReference type="Pfam" id="PF02771"/>
    </source>
</evidence>
<dbReference type="Proteomes" id="UP000244810">
    <property type="component" value="Unassembled WGS sequence"/>
</dbReference>
<sequence>MPLIQLDDPDATLAMLRDSLAALAAEADGPATFRRRRAAGADLDPQVWTALAEAGFLALPLPEDMGGLALGRPELTVAAEALGRALITEPFATLAVFPGALLAALPPDEHLQALGAGLGRGEAILPVLWQDARGRTAPLALTDDLLNGTAHLVAGASSATGFLVLANNAETPVLIHLPAGAPGLRVVTRPGIDGATLATVSLHDVPAGRVLARGAALETALGTAITTARMALAAELAGIGARALEITVEYTANRVQFGKTIASFQAIQHRLVDMWAEAEFACSACTNAATAPEGEVAQAVLAAKARAGDSATSITRKAIQLHGAMGFTDQCDIGLYLKRAIALNATLGQPEELRLAFLAAERAA</sequence>
<comment type="cofactor">
    <cofactor evidence="1">
        <name>FAD</name>
        <dbReference type="ChEBI" id="CHEBI:57692"/>
    </cofactor>
</comment>
<dbReference type="EMBL" id="QDDR01000005">
    <property type="protein sequence ID" value="PVE47481.1"/>
    <property type="molecule type" value="Genomic_DNA"/>
</dbReference>
<dbReference type="GO" id="GO:0003995">
    <property type="term" value="F:acyl-CoA dehydrogenase activity"/>
    <property type="evidence" value="ECO:0007669"/>
    <property type="project" value="TreeGrafter"/>
</dbReference>
<evidence type="ECO:0000259" key="6">
    <source>
        <dbReference type="Pfam" id="PF00441"/>
    </source>
</evidence>
<dbReference type="Gene3D" id="1.20.140.10">
    <property type="entry name" value="Butyryl-CoA Dehydrogenase, subunit A, domain 3"/>
    <property type="match status" value="1"/>
</dbReference>
<dbReference type="Pfam" id="PF02771">
    <property type="entry name" value="Acyl-CoA_dh_N"/>
    <property type="match status" value="1"/>
</dbReference>
<reference evidence="8 9" key="1">
    <citation type="journal article" date="2011" name="Syst. Appl. Microbiol.">
        <title>Defluviimonas denitrificans gen. nov., sp. nov., and Pararhodobacter aggregans gen. nov., sp. nov., non-phototrophic Rhodobacteraceae from the biofilter of a marine aquaculture.</title>
        <authorList>
            <person name="Foesel B.U."/>
            <person name="Drake H.L."/>
            <person name="Schramm A."/>
        </authorList>
    </citation>
    <scope>NUCLEOTIDE SEQUENCE [LARGE SCALE GENOMIC DNA]</scope>
    <source>
        <strain evidence="8 9">D1-19</strain>
    </source>
</reference>
<evidence type="ECO:0000313" key="8">
    <source>
        <dbReference type="EMBL" id="PVE47481.1"/>
    </source>
</evidence>
<dbReference type="CDD" id="cd00567">
    <property type="entry name" value="ACAD"/>
    <property type="match status" value="1"/>
</dbReference>
<evidence type="ECO:0000256" key="4">
    <source>
        <dbReference type="ARBA" id="ARBA00022827"/>
    </source>
</evidence>
<keyword evidence="5" id="KW-0560">Oxidoreductase</keyword>
<keyword evidence="3" id="KW-0285">Flavoprotein</keyword>
<dbReference type="InterPro" id="IPR013786">
    <property type="entry name" value="AcylCoA_DH/ox_N"/>
</dbReference>
<dbReference type="Pfam" id="PF00441">
    <property type="entry name" value="Acyl-CoA_dh_1"/>
    <property type="match status" value="1"/>
</dbReference>
<evidence type="ECO:0000256" key="1">
    <source>
        <dbReference type="ARBA" id="ARBA00001974"/>
    </source>
</evidence>
<dbReference type="SUPFAM" id="SSF47203">
    <property type="entry name" value="Acyl-CoA dehydrogenase C-terminal domain-like"/>
    <property type="match status" value="1"/>
</dbReference>
<proteinExistence type="inferred from homology"/>
<dbReference type="PANTHER" id="PTHR43884">
    <property type="entry name" value="ACYL-COA DEHYDROGENASE"/>
    <property type="match status" value="1"/>
</dbReference>
<evidence type="ECO:0000256" key="5">
    <source>
        <dbReference type="ARBA" id="ARBA00023002"/>
    </source>
</evidence>
<evidence type="ECO:0000256" key="3">
    <source>
        <dbReference type="ARBA" id="ARBA00022630"/>
    </source>
</evidence>
<dbReference type="SUPFAM" id="SSF56645">
    <property type="entry name" value="Acyl-CoA dehydrogenase NM domain-like"/>
    <property type="match status" value="1"/>
</dbReference>
<organism evidence="8 9">
    <name type="scientific">Pararhodobacter aggregans</name>
    <dbReference type="NCBI Taxonomy" id="404875"/>
    <lineage>
        <taxon>Bacteria</taxon>
        <taxon>Pseudomonadati</taxon>
        <taxon>Pseudomonadota</taxon>
        <taxon>Alphaproteobacteria</taxon>
        <taxon>Rhodobacterales</taxon>
        <taxon>Paracoccaceae</taxon>
        <taxon>Pararhodobacter</taxon>
    </lineage>
</organism>
<evidence type="ECO:0000256" key="2">
    <source>
        <dbReference type="ARBA" id="ARBA00009347"/>
    </source>
</evidence>
<dbReference type="InterPro" id="IPR009100">
    <property type="entry name" value="AcylCoA_DH/oxidase_NM_dom_sf"/>
</dbReference>
<dbReference type="InterPro" id="IPR009075">
    <property type="entry name" value="AcylCo_DH/oxidase_C"/>
</dbReference>
<dbReference type="PANTHER" id="PTHR43884:SF20">
    <property type="entry name" value="ACYL-COA DEHYDROGENASE FADE28"/>
    <property type="match status" value="1"/>
</dbReference>
<keyword evidence="9" id="KW-1185">Reference proteome</keyword>
<dbReference type="InterPro" id="IPR046373">
    <property type="entry name" value="Acyl-CoA_Oxase/DH_mid-dom_sf"/>
</dbReference>
<dbReference type="Gene3D" id="1.10.540.10">
    <property type="entry name" value="Acyl-CoA dehydrogenase/oxidase, N-terminal domain"/>
    <property type="match status" value="1"/>
</dbReference>
<dbReference type="InterPro" id="IPR036250">
    <property type="entry name" value="AcylCo_DH-like_C"/>
</dbReference>
<dbReference type="Gene3D" id="2.40.110.10">
    <property type="entry name" value="Butyryl-CoA Dehydrogenase, subunit A, domain 2"/>
    <property type="match status" value="1"/>
</dbReference>
<dbReference type="RefSeq" id="WP_107753909.1">
    <property type="nucleotide sequence ID" value="NZ_QBKF01000011.1"/>
</dbReference>